<sequence>MPFAAVSRVLRTVLAHAALVPAGVALAIAGPALAGPMSIDVESSLNPSTYGQKVTFTARLDGGGPTGSVTFKDGSKTLGTGTLSLLDATTSLGIMANHTCALTAAGGVECWGVNTYGQLGNGNMGVNATTPVPVVGLESGIVAISVGFYNSCALTGTGTVKCWGRNQFGQLADGTTNDSDEPVDIPGLPDDITAVSVGGSHICALTDGGAAWCWGSNNAGQVGNGTVVDVPVPVTVQGLSSGVATIAAGFGHTCAITETGAAKCWGSNGDGKLGDGTTTPRQTPVDVIGLPGPVSVISLQQNHTCAVTQAGAAWCWGYGGEGELGNGANGNSASPVPVSGLGAGVATIEVGWAHTCAATEAGAAFCWGYNNAGQLGDGNAPAQANTPQAVSGLSNVVTLAAGQYHTCAVTAAGAVMCWGDNANGKLGDGKNPTDSDTPVQIAGFGAGAALVPARAELKTRDVRGGKRPITVHYGGDSGNDPSVSPALTQVVRKGKSKTKAAVRPREPDTETHIRLRVRVKAVSPARGRPAGKLTVRDGSRKIGTFKVRRGRANVRLGTLDQGRHALKMLFRGNRDWKRSRVKKTVTVTANGSDTTRPSF</sequence>
<name>A0AAW5QY74_9HYPH</name>
<dbReference type="InterPro" id="IPR051553">
    <property type="entry name" value="Ran_GTPase-activating"/>
</dbReference>
<dbReference type="InterPro" id="IPR058923">
    <property type="entry name" value="RCC1-like_dom"/>
</dbReference>
<comment type="caution">
    <text evidence="5">The sequence shown here is derived from an EMBL/GenBank/DDBJ whole genome shotgun (WGS) entry which is preliminary data.</text>
</comment>
<protein>
    <submittedName>
        <fullName evidence="5">Chromosome condensation regulator RCC1</fullName>
    </submittedName>
</protein>
<evidence type="ECO:0000259" key="4">
    <source>
        <dbReference type="Pfam" id="PF25390"/>
    </source>
</evidence>
<keyword evidence="3" id="KW-0732">Signal</keyword>
<evidence type="ECO:0000256" key="3">
    <source>
        <dbReference type="SAM" id="SignalP"/>
    </source>
</evidence>
<accession>A0AAW5QY74</accession>
<dbReference type="PANTHER" id="PTHR45982">
    <property type="entry name" value="REGULATOR OF CHROMOSOME CONDENSATION"/>
    <property type="match status" value="1"/>
</dbReference>
<dbReference type="Gene3D" id="2.130.10.30">
    <property type="entry name" value="Regulator of chromosome condensation 1/beta-lactamase-inhibitor protein II"/>
    <property type="match status" value="2"/>
</dbReference>
<dbReference type="PROSITE" id="PS50012">
    <property type="entry name" value="RCC1_3"/>
    <property type="match status" value="6"/>
</dbReference>
<dbReference type="GO" id="GO:0005085">
    <property type="term" value="F:guanyl-nucleotide exchange factor activity"/>
    <property type="evidence" value="ECO:0007669"/>
    <property type="project" value="TreeGrafter"/>
</dbReference>
<evidence type="ECO:0000256" key="1">
    <source>
        <dbReference type="ARBA" id="ARBA00022658"/>
    </source>
</evidence>
<dbReference type="Pfam" id="PF13540">
    <property type="entry name" value="RCC1_2"/>
    <property type="match status" value="2"/>
</dbReference>
<proteinExistence type="predicted"/>
<keyword evidence="6" id="KW-1185">Reference proteome</keyword>
<evidence type="ECO:0000256" key="2">
    <source>
        <dbReference type="ARBA" id="ARBA00022737"/>
    </source>
</evidence>
<organism evidence="5 6">
    <name type="scientific">Microbaculum marinisediminis</name>
    <dbReference type="NCBI Taxonomy" id="2931392"/>
    <lineage>
        <taxon>Bacteria</taxon>
        <taxon>Pseudomonadati</taxon>
        <taxon>Pseudomonadota</taxon>
        <taxon>Alphaproteobacteria</taxon>
        <taxon>Hyphomicrobiales</taxon>
        <taxon>Tepidamorphaceae</taxon>
        <taxon>Microbaculum</taxon>
    </lineage>
</organism>
<dbReference type="PANTHER" id="PTHR45982:SF1">
    <property type="entry name" value="REGULATOR OF CHROMOSOME CONDENSATION"/>
    <property type="match status" value="1"/>
</dbReference>
<dbReference type="SUPFAM" id="SSF50985">
    <property type="entry name" value="RCC1/BLIP-II"/>
    <property type="match status" value="1"/>
</dbReference>
<dbReference type="InterPro" id="IPR009091">
    <property type="entry name" value="RCC1/BLIP-II"/>
</dbReference>
<keyword evidence="1" id="KW-0344">Guanine-nucleotide releasing factor</keyword>
<dbReference type="Pfam" id="PF25390">
    <property type="entry name" value="WD40_RLD"/>
    <property type="match status" value="1"/>
</dbReference>
<feature type="signal peptide" evidence="3">
    <location>
        <begin position="1"/>
        <end position="34"/>
    </location>
</feature>
<dbReference type="RefSeq" id="WP_261616240.1">
    <property type="nucleotide sequence ID" value="NZ_JALIDZ010000005.1"/>
</dbReference>
<evidence type="ECO:0000313" key="6">
    <source>
        <dbReference type="Proteomes" id="UP001320898"/>
    </source>
</evidence>
<dbReference type="InterPro" id="IPR000408">
    <property type="entry name" value="Reg_chr_condens"/>
</dbReference>
<dbReference type="Proteomes" id="UP001320898">
    <property type="component" value="Unassembled WGS sequence"/>
</dbReference>
<keyword evidence="2" id="KW-0677">Repeat</keyword>
<feature type="domain" description="RCC1-like" evidence="4">
    <location>
        <begin position="191"/>
        <end position="442"/>
    </location>
</feature>
<reference evidence="5 6" key="1">
    <citation type="submission" date="2022-04" db="EMBL/GenBank/DDBJ databases">
        <authorList>
            <person name="Ye Y.-Q."/>
            <person name="Du Z.-J."/>
        </authorList>
    </citation>
    <scope>NUCLEOTIDE SEQUENCE [LARGE SCALE GENOMIC DNA]</scope>
    <source>
        <strain evidence="5 6">A6E488</strain>
    </source>
</reference>
<gene>
    <name evidence="5" type="ORF">MUB46_12425</name>
</gene>
<dbReference type="AlphaFoldDB" id="A0AAW5QY74"/>
<dbReference type="GO" id="GO:0005737">
    <property type="term" value="C:cytoplasm"/>
    <property type="evidence" value="ECO:0007669"/>
    <property type="project" value="TreeGrafter"/>
</dbReference>
<feature type="chain" id="PRO_5043621975" evidence="3">
    <location>
        <begin position="35"/>
        <end position="599"/>
    </location>
</feature>
<evidence type="ECO:0000313" key="5">
    <source>
        <dbReference type="EMBL" id="MCT8972663.1"/>
    </source>
</evidence>
<dbReference type="PRINTS" id="PR00633">
    <property type="entry name" value="RCCNDNSATION"/>
</dbReference>
<dbReference type="EMBL" id="JALIDZ010000005">
    <property type="protein sequence ID" value="MCT8972663.1"/>
    <property type="molecule type" value="Genomic_DNA"/>
</dbReference>